<dbReference type="Proteomes" id="UP001626537">
    <property type="component" value="Chromosome"/>
</dbReference>
<dbReference type="RefSeq" id="WP_407349451.1">
    <property type="nucleotide sequence ID" value="NZ_CP136864.1"/>
</dbReference>
<dbReference type="EC" id="2.3.1.-" evidence="2"/>
<proteinExistence type="predicted"/>
<evidence type="ECO:0000259" key="1">
    <source>
        <dbReference type="PROSITE" id="PS51186"/>
    </source>
</evidence>
<keyword evidence="3" id="KW-1185">Reference proteome</keyword>
<evidence type="ECO:0000313" key="2">
    <source>
        <dbReference type="EMBL" id="WOJ94818.1"/>
    </source>
</evidence>
<dbReference type="PANTHER" id="PTHR43617">
    <property type="entry name" value="L-AMINO ACID N-ACETYLTRANSFERASE"/>
    <property type="match status" value="1"/>
</dbReference>
<organism evidence="2 3">
    <name type="scientific">Congregibacter variabilis</name>
    <dbReference type="NCBI Taxonomy" id="3081200"/>
    <lineage>
        <taxon>Bacteria</taxon>
        <taxon>Pseudomonadati</taxon>
        <taxon>Pseudomonadota</taxon>
        <taxon>Gammaproteobacteria</taxon>
        <taxon>Cellvibrionales</taxon>
        <taxon>Halieaceae</taxon>
        <taxon>Congregibacter</taxon>
    </lineage>
</organism>
<dbReference type="Gene3D" id="3.40.630.30">
    <property type="match status" value="1"/>
</dbReference>
<reference evidence="2 3" key="1">
    <citation type="submission" date="2023-10" db="EMBL/GenBank/DDBJ databases">
        <title>Two novel species belonging to the OM43/NOR5 clade.</title>
        <authorList>
            <person name="Park M."/>
        </authorList>
    </citation>
    <scope>NUCLEOTIDE SEQUENCE [LARGE SCALE GENOMIC DNA]</scope>
    <source>
        <strain evidence="2 3">IMCC43200</strain>
    </source>
</reference>
<dbReference type="PANTHER" id="PTHR43617:SF2">
    <property type="entry name" value="UPF0039 PROTEIN SLL0451"/>
    <property type="match status" value="1"/>
</dbReference>
<gene>
    <name evidence="2" type="ORF">R0135_06520</name>
</gene>
<dbReference type="Pfam" id="PF00583">
    <property type="entry name" value="Acetyltransf_1"/>
    <property type="match status" value="1"/>
</dbReference>
<evidence type="ECO:0000313" key="3">
    <source>
        <dbReference type="Proteomes" id="UP001626537"/>
    </source>
</evidence>
<dbReference type="CDD" id="cd04301">
    <property type="entry name" value="NAT_SF"/>
    <property type="match status" value="1"/>
</dbReference>
<protein>
    <submittedName>
        <fullName evidence="2">N-acetyltransferase</fullName>
        <ecNumber evidence="2">2.3.1.-</ecNumber>
    </submittedName>
</protein>
<keyword evidence="2" id="KW-0808">Transferase</keyword>
<dbReference type="InterPro" id="IPR000182">
    <property type="entry name" value="GNAT_dom"/>
</dbReference>
<dbReference type="InterPro" id="IPR016181">
    <property type="entry name" value="Acyl_CoA_acyltransferase"/>
</dbReference>
<name>A0ABZ0I6Y3_9GAMM</name>
<dbReference type="GO" id="GO:0016746">
    <property type="term" value="F:acyltransferase activity"/>
    <property type="evidence" value="ECO:0007669"/>
    <property type="project" value="UniProtKB-KW"/>
</dbReference>
<dbReference type="InterPro" id="IPR050276">
    <property type="entry name" value="MshD_Acetyltransferase"/>
</dbReference>
<dbReference type="PROSITE" id="PS51186">
    <property type="entry name" value="GNAT"/>
    <property type="match status" value="1"/>
</dbReference>
<sequence length="169" mass="18370">MNNLHIRKEQGADHVIIRSITELAFRGMPYAGGDEQDVIERLRSANALTLSLVAVLDGELIGHIAFSPASAGDGSTPWFALGPISVLPAHQRQGVGQALIESGLAELKNMKALGCILTGNPMYYEKFGFQLAPENAPSNEPAEFFMMRQLSYSLPKGQFSFHDAFYGEA</sequence>
<dbReference type="EMBL" id="CP136864">
    <property type="protein sequence ID" value="WOJ94818.1"/>
    <property type="molecule type" value="Genomic_DNA"/>
</dbReference>
<accession>A0ABZ0I6Y3</accession>
<keyword evidence="2" id="KW-0012">Acyltransferase</keyword>
<feature type="domain" description="N-acetyltransferase" evidence="1">
    <location>
        <begin position="4"/>
        <end position="151"/>
    </location>
</feature>
<dbReference type="SUPFAM" id="SSF55729">
    <property type="entry name" value="Acyl-CoA N-acyltransferases (Nat)"/>
    <property type="match status" value="1"/>
</dbReference>